<dbReference type="InterPro" id="IPR045076">
    <property type="entry name" value="MutS"/>
</dbReference>
<evidence type="ECO:0000256" key="2">
    <source>
        <dbReference type="ARBA" id="ARBA00022840"/>
    </source>
</evidence>
<dbReference type="PANTHER" id="PTHR11361:SF152">
    <property type="entry name" value="DNA MISMATCH REPAIR PROTEIN"/>
    <property type="match status" value="1"/>
</dbReference>
<evidence type="ECO:0000256" key="3">
    <source>
        <dbReference type="ARBA" id="ARBA00023125"/>
    </source>
</evidence>
<evidence type="ECO:0000259" key="5">
    <source>
        <dbReference type="SMART" id="SM00534"/>
    </source>
</evidence>
<dbReference type="EMBL" id="PGXC01000016">
    <property type="protein sequence ID" value="PKK89489.1"/>
    <property type="molecule type" value="Genomic_DNA"/>
</dbReference>
<dbReference type="GO" id="GO:0006298">
    <property type="term" value="P:mismatch repair"/>
    <property type="evidence" value="ECO:0007669"/>
    <property type="project" value="InterPro"/>
</dbReference>
<dbReference type="GO" id="GO:0030983">
    <property type="term" value="F:mismatched DNA binding"/>
    <property type="evidence" value="ECO:0007669"/>
    <property type="project" value="InterPro"/>
</dbReference>
<feature type="domain" description="DNA mismatch repair proteins mutS family" evidence="5">
    <location>
        <begin position="320"/>
        <end position="501"/>
    </location>
</feature>
<dbReference type="SMART" id="SM00534">
    <property type="entry name" value="MUTSac"/>
    <property type="match status" value="1"/>
</dbReference>
<dbReference type="Proteomes" id="UP000233256">
    <property type="component" value="Unassembled WGS sequence"/>
</dbReference>
<keyword evidence="2" id="KW-0067">ATP-binding</keyword>
<dbReference type="GO" id="GO:0005524">
    <property type="term" value="F:ATP binding"/>
    <property type="evidence" value="ECO:0007669"/>
    <property type="project" value="UniProtKB-KW"/>
</dbReference>
<protein>
    <recommendedName>
        <fullName evidence="5">DNA mismatch repair proteins mutS family domain-containing protein</fullName>
    </recommendedName>
</protein>
<dbReference type="SUPFAM" id="SSF52540">
    <property type="entry name" value="P-loop containing nucleoside triphosphate hydrolases"/>
    <property type="match status" value="1"/>
</dbReference>
<reference evidence="6 7" key="1">
    <citation type="journal article" date="2017" name="ISME J.">
        <title>Potential for microbial H2 and metal transformations associated with novel bacteria and archaea in deep terrestrial subsurface sediments.</title>
        <authorList>
            <person name="Hernsdorf A.W."/>
            <person name="Amano Y."/>
            <person name="Miyakawa K."/>
            <person name="Ise K."/>
            <person name="Suzuki Y."/>
            <person name="Anantharaman K."/>
            <person name="Probst A."/>
            <person name="Burstein D."/>
            <person name="Thomas B.C."/>
            <person name="Banfield J.F."/>
        </authorList>
    </citation>
    <scope>NUCLEOTIDE SEQUENCE [LARGE SCALE GENOMIC DNA]</scope>
    <source>
        <strain evidence="6">HGW-Wallbacteria-1</strain>
    </source>
</reference>
<keyword evidence="3" id="KW-0238">DNA-binding</keyword>
<dbReference type="InterPro" id="IPR000432">
    <property type="entry name" value="DNA_mismatch_repair_MutS_C"/>
</dbReference>
<evidence type="ECO:0000313" key="6">
    <source>
        <dbReference type="EMBL" id="PKK89489.1"/>
    </source>
</evidence>
<evidence type="ECO:0000313" key="7">
    <source>
        <dbReference type="Proteomes" id="UP000233256"/>
    </source>
</evidence>
<keyword evidence="4" id="KW-0812">Transmembrane</keyword>
<comment type="caution">
    <text evidence="6">The sequence shown here is derived from an EMBL/GenBank/DDBJ whole genome shotgun (WGS) entry which is preliminary data.</text>
</comment>
<dbReference type="AlphaFoldDB" id="A0A2N1PMC8"/>
<feature type="transmembrane region" description="Helical" evidence="4">
    <location>
        <begin position="117"/>
        <end position="146"/>
    </location>
</feature>
<dbReference type="Gene3D" id="3.40.50.300">
    <property type="entry name" value="P-loop containing nucleotide triphosphate hydrolases"/>
    <property type="match status" value="1"/>
</dbReference>
<dbReference type="GO" id="GO:0140664">
    <property type="term" value="F:ATP-dependent DNA damage sensor activity"/>
    <property type="evidence" value="ECO:0007669"/>
    <property type="project" value="InterPro"/>
</dbReference>
<proteinExistence type="predicted"/>
<dbReference type="InterPro" id="IPR027417">
    <property type="entry name" value="P-loop_NTPase"/>
</dbReference>
<keyword evidence="4" id="KW-0472">Membrane</keyword>
<keyword evidence="1" id="KW-0547">Nucleotide-binding</keyword>
<evidence type="ECO:0000256" key="1">
    <source>
        <dbReference type="ARBA" id="ARBA00022741"/>
    </source>
</evidence>
<dbReference type="PANTHER" id="PTHR11361">
    <property type="entry name" value="DNA MISMATCH REPAIR PROTEIN MUTS FAMILY MEMBER"/>
    <property type="match status" value="1"/>
</dbReference>
<name>A0A2N1PMC8_9BACT</name>
<dbReference type="Pfam" id="PF00488">
    <property type="entry name" value="MutS_V"/>
    <property type="match status" value="1"/>
</dbReference>
<dbReference type="GO" id="GO:0005829">
    <property type="term" value="C:cytosol"/>
    <property type="evidence" value="ECO:0007669"/>
    <property type="project" value="TreeGrafter"/>
</dbReference>
<gene>
    <name evidence="6" type="ORF">CVV64_13825</name>
</gene>
<accession>A0A2N1PMC8</accession>
<sequence>MKDTYFDSNFDDSAFYHVDDITAADLNLDELAEKLDSTFTTPGSSVFRYCLRHQCKSSSDLDERIFMESLFEADQSLRDSVQAILKGLGRQKIGDIADEIWGTTGDYFLKYINHFRIWMAVSLSMVGLSLIFNFYPILLIMLVAIVNICIHHRTTLYIGTHVESIRYLGSMKFACFKIKRLLGNCEVSERLAVPSLVRSLDLIPINPVLTFGNTAGPGDVLGVFLEYYKVFLLGELSSYFRFYSAFRTHRNIVEDLYHFLGHLDVACCVSRIRGDWASCSVHMIPSADCSDHVSKCSIITADMYNPLVENYVPISLSMNGDMMITGTNMSGKTTLLRTLGLNQVLATTFGFSFASEFRTSFFHVVSSIIINDDLLQGRSRYLAEAQRMLEIIRSAVNGVKLILIDEILTGTNNADRVVAAVNILSRLGDTDSLVMATTHDLEIATGVSGKYATHYFCEEMSDNDLKFDYSLKPGIVDRRNALKILEHLGFGDFINMDVHVA</sequence>
<keyword evidence="4" id="KW-1133">Transmembrane helix</keyword>
<organism evidence="6 7">
    <name type="scientific">Candidatus Wallbacteria bacterium HGW-Wallbacteria-1</name>
    <dbReference type="NCBI Taxonomy" id="2013854"/>
    <lineage>
        <taxon>Bacteria</taxon>
        <taxon>Candidatus Walliibacteriota</taxon>
    </lineage>
</organism>
<evidence type="ECO:0000256" key="4">
    <source>
        <dbReference type="SAM" id="Phobius"/>
    </source>
</evidence>